<evidence type="ECO:0000259" key="3">
    <source>
        <dbReference type="SMART" id="SM01043"/>
    </source>
</evidence>
<dbReference type="InterPro" id="IPR029063">
    <property type="entry name" value="SAM-dependent_MTases_sf"/>
</dbReference>
<gene>
    <name evidence="4" type="ORF">GQ466_00710</name>
</gene>
<dbReference type="AlphaFoldDB" id="A0A6I4W766"/>
<organism evidence="4 5">
    <name type="scientific">Actinomadura rayongensis</name>
    <dbReference type="NCBI Taxonomy" id="1429076"/>
    <lineage>
        <taxon>Bacteria</taxon>
        <taxon>Bacillati</taxon>
        <taxon>Actinomycetota</taxon>
        <taxon>Actinomycetes</taxon>
        <taxon>Streptosporangiales</taxon>
        <taxon>Thermomonosporaceae</taxon>
        <taxon>Actinomadura</taxon>
    </lineage>
</organism>
<sequence length="530" mass="57696">MRVSVLGELRLTDDEGRPLDLGEGSRRRRNLRALICVLALEDRPVPSSRLKALLWDDPDRDHTSVLTNLVAQARRVLPPGRLVTETGTAGARLYRLTRSTVDADDFVSEAERGDAARDKGRLATAAVHYRRAMAPWQGVTPEQTLHDLPDTEGARVRAEPLRALRVRVAEALVATQLDLGRHSDELVAEIGEHLAFDPANENLHRDRLVALYRLGRRTDALRAYQSAAAAIETELGVPPGPALRRVHEQIAAGTLPRAERDEPRARPVLRAGGLSYRGVTDYTLGGKDNTEEERAFVDKIVADTGTDATLITKDNRDCVLRMVRTLAGLGVRQFLDLGSGLPEQISPSVHQTARTAADEPPRVVYVDNDPVVAITSRAMYSGAGVAFHELDLMDVEAVLDAAGRCLDFAEPIGLIAANTLQYVGDADDDLGTAQITELVTAYVDALATGSYLALTHITGDGIDPRLRPYIDSTEPDAALPQHLRTTEQIERLLVGLPLLPPGLTDVGAWRPERPFVPRDLRIIGGIGAKV</sequence>
<keyword evidence="2" id="KW-0804">Transcription</keyword>
<keyword evidence="1" id="KW-0805">Transcription regulation</keyword>
<feature type="domain" description="Bacterial transcriptional activator" evidence="3">
    <location>
        <begin position="101"/>
        <end position="251"/>
    </location>
</feature>
<dbReference type="OrthoDB" id="3473908at2"/>
<dbReference type="PANTHER" id="PTHR35807:SF1">
    <property type="entry name" value="TRANSCRIPTIONAL REGULATOR REDD"/>
    <property type="match status" value="1"/>
</dbReference>
<dbReference type="Gene3D" id="1.10.10.10">
    <property type="entry name" value="Winged helix-like DNA-binding domain superfamily/Winged helix DNA-binding domain"/>
    <property type="match status" value="1"/>
</dbReference>
<evidence type="ECO:0000313" key="5">
    <source>
        <dbReference type="Proteomes" id="UP000431901"/>
    </source>
</evidence>
<evidence type="ECO:0000256" key="1">
    <source>
        <dbReference type="ARBA" id="ARBA00023015"/>
    </source>
</evidence>
<dbReference type="GO" id="GO:0006355">
    <property type="term" value="P:regulation of DNA-templated transcription"/>
    <property type="evidence" value="ECO:0007669"/>
    <property type="project" value="TreeGrafter"/>
</dbReference>
<dbReference type="InterPro" id="IPR005158">
    <property type="entry name" value="BTAD"/>
</dbReference>
<evidence type="ECO:0000256" key="2">
    <source>
        <dbReference type="ARBA" id="ARBA00023163"/>
    </source>
</evidence>
<dbReference type="InterPro" id="IPR051677">
    <property type="entry name" value="AfsR-DnrI-RedD_regulator"/>
</dbReference>
<keyword evidence="5" id="KW-1185">Reference proteome</keyword>
<accession>A0A6I4W766</accession>
<dbReference type="Gene3D" id="3.40.50.150">
    <property type="entry name" value="Vaccinia Virus protein VP39"/>
    <property type="match status" value="1"/>
</dbReference>
<name>A0A6I4W766_9ACTN</name>
<dbReference type="CDD" id="cd15831">
    <property type="entry name" value="BTAD"/>
    <property type="match status" value="1"/>
</dbReference>
<dbReference type="Pfam" id="PF04672">
    <property type="entry name" value="Methyltransf_19"/>
    <property type="match status" value="1"/>
</dbReference>
<dbReference type="Gene3D" id="1.25.40.10">
    <property type="entry name" value="Tetratricopeptide repeat domain"/>
    <property type="match status" value="1"/>
</dbReference>
<dbReference type="SMART" id="SM01043">
    <property type="entry name" value="BTAD"/>
    <property type="match status" value="1"/>
</dbReference>
<dbReference type="SUPFAM" id="SSF48452">
    <property type="entry name" value="TPR-like"/>
    <property type="match status" value="1"/>
</dbReference>
<evidence type="ECO:0000313" key="4">
    <source>
        <dbReference type="EMBL" id="MXQ62552.1"/>
    </source>
</evidence>
<dbReference type="Proteomes" id="UP000431901">
    <property type="component" value="Unassembled WGS sequence"/>
</dbReference>
<dbReference type="Pfam" id="PF03704">
    <property type="entry name" value="BTAD"/>
    <property type="match status" value="1"/>
</dbReference>
<comment type="caution">
    <text evidence="4">The sequence shown here is derived from an EMBL/GenBank/DDBJ whole genome shotgun (WGS) entry which is preliminary data.</text>
</comment>
<dbReference type="InterPro" id="IPR011990">
    <property type="entry name" value="TPR-like_helical_dom_sf"/>
</dbReference>
<reference evidence="4 5" key="1">
    <citation type="submission" date="2019-12" db="EMBL/GenBank/DDBJ databases">
        <title>Nocardia macrotermitis sp. nov. and Nocardia aurantia sp. nov., isolated from the gut of the fungus growing-termite Macrotermes natalensis.</title>
        <authorList>
            <person name="Christine B."/>
            <person name="Rene B."/>
        </authorList>
    </citation>
    <scope>NUCLEOTIDE SEQUENCE [LARGE SCALE GENOMIC DNA]</scope>
    <source>
        <strain evidence="4 5">DSM 102126</strain>
    </source>
</reference>
<dbReference type="InterPro" id="IPR006764">
    <property type="entry name" value="SAM_dep_MeTrfase_SAV2177_type"/>
</dbReference>
<dbReference type="PANTHER" id="PTHR35807">
    <property type="entry name" value="TRANSCRIPTIONAL REGULATOR REDD-RELATED"/>
    <property type="match status" value="1"/>
</dbReference>
<dbReference type="RefSeq" id="WP_161100845.1">
    <property type="nucleotide sequence ID" value="NZ_JBHLYI010000009.1"/>
</dbReference>
<dbReference type="EMBL" id="WUTW01000001">
    <property type="protein sequence ID" value="MXQ62552.1"/>
    <property type="molecule type" value="Genomic_DNA"/>
</dbReference>
<dbReference type="InterPro" id="IPR036388">
    <property type="entry name" value="WH-like_DNA-bd_sf"/>
</dbReference>
<protein>
    <recommendedName>
        <fullName evidence="3">Bacterial transcriptional activator domain-containing protein</fullName>
    </recommendedName>
</protein>
<dbReference type="GO" id="GO:0003677">
    <property type="term" value="F:DNA binding"/>
    <property type="evidence" value="ECO:0007669"/>
    <property type="project" value="TreeGrafter"/>
</dbReference>
<proteinExistence type="predicted"/>
<dbReference type="SUPFAM" id="SSF53335">
    <property type="entry name" value="S-adenosyl-L-methionine-dependent methyltransferases"/>
    <property type="match status" value="1"/>
</dbReference>